<organism evidence="2 3">
    <name type="scientific">Prorocentrum cordatum</name>
    <dbReference type="NCBI Taxonomy" id="2364126"/>
    <lineage>
        <taxon>Eukaryota</taxon>
        <taxon>Sar</taxon>
        <taxon>Alveolata</taxon>
        <taxon>Dinophyceae</taxon>
        <taxon>Prorocentrales</taxon>
        <taxon>Prorocentraceae</taxon>
        <taxon>Prorocentrum</taxon>
    </lineage>
</organism>
<keyword evidence="3" id="KW-1185">Reference proteome</keyword>
<evidence type="ECO:0000313" key="2">
    <source>
        <dbReference type="EMBL" id="CAK0837768.1"/>
    </source>
</evidence>
<reference evidence="2" key="1">
    <citation type="submission" date="2023-10" db="EMBL/GenBank/DDBJ databases">
        <authorList>
            <person name="Chen Y."/>
            <person name="Shah S."/>
            <person name="Dougan E. K."/>
            <person name="Thang M."/>
            <person name="Chan C."/>
        </authorList>
    </citation>
    <scope>NUCLEOTIDE SEQUENCE [LARGE SCALE GENOMIC DNA]</scope>
</reference>
<comment type="caution">
    <text evidence="2">The sequence shown here is derived from an EMBL/GenBank/DDBJ whole genome shotgun (WGS) entry which is preliminary data.</text>
</comment>
<accession>A0ABN9SYW3</accession>
<dbReference type="Proteomes" id="UP001189429">
    <property type="component" value="Unassembled WGS sequence"/>
</dbReference>
<evidence type="ECO:0000313" key="3">
    <source>
        <dbReference type="Proteomes" id="UP001189429"/>
    </source>
</evidence>
<dbReference type="EMBL" id="CAUYUJ010014174">
    <property type="protein sequence ID" value="CAK0837768.1"/>
    <property type="molecule type" value="Genomic_DNA"/>
</dbReference>
<feature type="compositionally biased region" description="Polar residues" evidence="1">
    <location>
        <begin position="108"/>
        <end position="117"/>
    </location>
</feature>
<feature type="non-terminal residue" evidence="2">
    <location>
        <position position="1"/>
    </location>
</feature>
<feature type="non-terminal residue" evidence="2">
    <location>
        <position position="167"/>
    </location>
</feature>
<sequence>DWDSTSVDTSLLEEMLPKYKEAVESTQEDTIKAMELVCPELAEAAQPPPPKAPETFLEQHAATLRRLHTYQEKLNNQMVANAKHGKELLEKLAANVRARAEAQAEVNRLTSPPTATQGAASGSASPDDGKPAGDSVFGLPGLSAEDVQFLAPEQKQAYEEALAHAQQ</sequence>
<feature type="region of interest" description="Disordered" evidence="1">
    <location>
        <begin position="99"/>
        <end position="139"/>
    </location>
</feature>
<protein>
    <submittedName>
        <fullName evidence="2">Uncharacterized protein</fullName>
    </submittedName>
</protein>
<evidence type="ECO:0000256" key="1">
    <source>
        <dbReference type="SAM" id="MobiDB-lite"/>
    </source>
</evidence>
<name>A0ABN9SYW3_9DINO</name>
<proteinExistence type="predicted"/>
<gene>
    <name evidence="2" type="ORF">PCOR1329_LOCUS33883</name>
</gene>